<keyword evidence="3" id="KW-0029">Amino-acid transport</keyword>
<dbReference type="GO" id="GO:0015179">
    <property type="term" value="F:L-amino acid transmembrane transporter activity"/>
    <property type="evidence" value="ECO:0007669"/>
    <property type="project" value="TreeGrafter"/>
</dbReference>
<evidence type="ECO:0000256" key="2">
    <source>
        <dbReference type="ARBA" id="ARBA00022692"/>
    </source>
</evidence>
<dbReference type="AlphaFoldDB" id="A0A7J7MN40"/>
<sequence length="406" mass="43886">KAMPITPPFEGRQVSFLKACIHGVNALSGIGILSIPYALSQGGWLSIILLLVIGATAWFTALLLRRCMDAHTHIKTYPDIAEHAFGPRGRIVVAIFSYLELYLVSTGLLIVEGDNLNKLAPHFALRLGRLKLKGQHSFILLSGFAILPSMWLNDMSMLSYVSAGGVISSIILMVSILCVGATSGVGFHGESKLMNIKGLPTALSLYIFCYGAHGLFPTMYSSMKERRKFSKVLLLSFVLSTGTNILMAILGYLMYGKNVQSQVTLNLPIQNLSSKIAIYTTLAGPIAKYALMMAPLATALESRVPASYKHTKLVTILIRTALLFSTVVLAIVFPFFGFLMALVGSCLIVLISFLLPCVCYLKISGAYKNVGYEVVGIVGIMLIAVLVGVVGTYSSLAQSLQHVHTN</sequence>
<keyword evidence="3" id="KW-0813">Transport</keyword>
<dbReference type="PANTHER" id="PTHR22950">
    <property type="entry name" value="AMINO ACID TRANSPORTER"/>
    <property type="match status" value="1"/>
</dbReference>
<feature type="transmembrane region" description="Helical" evidence="6">
    <location>
        <begin position="342"/>
        <end position="363"/>
    </location>
</feature>
<dbReference type="InterPro" id="IPR013057">
    <property type="entry name" value="AA_transpt_TM"/>
</dbReference>
<feature type="transmembrane region" description="Helical" evidence="6">
    <location>
        <begin position="202"/>
        <end position="220"/>
    </location>
</feature>
<evidence type="ECO:0000259" key="7">
    <source>
        <dbReference type="Pfam" id="PF01490"/>
    </source>
</evidence>
<evidence type="ECO:0000313" key="8">
    <source>
        <dbReference type="EMBL" id="KAF6156375.1"/>
    </source>
</evidence>
<feature type="transmembrane region" description="Helical" evidence="6">
    <location>
        <begin position="44"/>
        <end position="64"/>
    </location>
</feature>
<feature type="transmembrane region" description="Helical" evidence="6">
    <location>
        <begin position="276"/>
        <end position="296"/>
    </location>
</feature>
<feature type="transmembrane region" description="Helical" evidence="6">
    <location>
        <begin position="316"/>
        <end position="336"/>
    </location>
</feature>
<organism evidence="8 9">
    <name type="scientific">Kingdonia uniflora</name>
    <dbReference type="NCBI Taxonomy" id="39325"/>
    <lineage>
        <taxon>Eukaryota</taxon>
        <taxon>Viridiplantae</taxon>
        <taxon>Streptophyta</taxon>
        <taxon>Embryophyta</taxon>
        <taxon>Tracheophyta</taxon>
        <taxon>Spermatophyta</taxon>
        <taxon>Magnoliopsida</taxon>
        <taxon>Ranunculales</taxon>
        <taxon>Circaeasteraceae</taxon>
        <taxon>Kingdonia</taxon>
    </lineage>
</organism>
<accession>A0A7J7MN40</accession>
<feature type="domain" description="Amino acid transporter transmembrane" evidence="7">
    <location>
        <begin position="13"/>
        <end position="394"/>
    </location>
</feature>
<dbReference type="Pfam" id="PF01490">
    <property type="entry name" value="Aa_trans"/>
    <property type="match status" value="1"/>
</dbReference>
<feature type="non-terminal residue" evidence="8">
    <location>
        <position position="1"/>
    </location>
</feature>
<keyword evidence="9" id="KW-1185">Reference proteome</keyword>
<keyword evidence="4 6" id="KW-1133">Transmembrane helix</keyword>
<feature type="transmembrane region" description="Helical" evidence="6">
    <location>
        <begin position="91"/>
        <end position="111"/>
    </location>
</feature>
<evidence type="ECO:0000256" key="4">
    <source>
        <dbReference type="ARBA" id="ARBA00022989"/>
    </source>
</evidence>
<keyword evidence="5 6" id="KW-0472">Membrane</keyword>
<feature type="transmembrane region" description="Helical" evidence="6">
    <location>
        <begin position="375"/>
        <end position="396"/>
    </location>
</feature>
<evidence type="ECO:0000256" key="3">
    <source>
        <dbReference type="ARBA" id="ARBA00022970"/>
    </source>
</evidence>
<feature type="transmembrane region" description="Helical" evidence="6">
    <location>
        <begin position="160"/>
        <end position="182"/>
    </location>
</feature>
<evidence type="ECO:0000256" key="5">
    <source>
        <dbReference type="ARBA" id="ARBA00023136"/>
    </source>
</evidence>
<feature type="transmembrane region" description="Helical" evidence="6">
    <location>
        <begin position="135"/>
        <end position="153"/>
    </location>
</feature>
<comment type="caution">
    <text evidence="8">The sequence shown here is derived from an EMBL/GenBank/DDBJ whole genome shotgun (WGS) entry which is preliminary data.</text>
</comment>
<feature type="transmembrane region" description="Helical" evidence="6">
    <location>
        <begin position="20"/>
        <end position="38"/>
    </location>
</feature>
<dbReference type="Proteomes" id="UP000541444">
    <property type="component" value="Unassembled WGS sequence"/>
</dbReference>
<dbReference type="OrthoDB" id="655540at2759"/>
<proteinExistence type="predicted"/>
<name>A0A7J7MN40_9MAGN</name>
<comment type="subcellular location">
    <subcellularLocation>
        <location evidence="1">Membrane</location>
        <topology evidence="1">Multi-pass membrane protein</topology>
    </subcellularLocation>
</comment>
<feature type="transmembrane region" description="Helical" evidence="6">
    <location>
        <begin position="232"/>
        <end position="256"/>
    </location>
</feature>
<dbReference type="EMBL" id="JACGCM010001343">
    <property type="protein sequence ID" value="KAF6156375.1"/>
    <property type="molecule type" value="Genomic_DNA"/>
</dbReference>
<keyword evidence="2 6" id="KW-0812">Transmembrane</keyword>
<dbReference type="GO" id="GO:0005774">
    <property type="term" value="C:vacuolar membrane"/>
    <property type="evidence" value="ECO:0007669"/>
    <property type="project" value="TreeGrafter"/>
</dbReference>
<evidence type="ECO:0000256" key="1">
    <source>
        <dbReference type="ARBA" id="ARBA00004141"/>
    </source>
</evidence>
<evidence type="ECO:0000256" key="6">
    <source>
        <dbReference type="SAM" id="Phobius"/>
    </source>
</evidence>
<dbReference type="PANTHER" id="PTHR22950:SF698">
    <property type="entry name" value="AMINO ACID TRANSPORTER TRANSMEMBRANE DOMAIN-CONTAINING PROTEIN"/>
    <property type="match status" value="1"/>
</dbReference>
<evidence type="ECO:0000313" key="9">
    <source>
        <dbReference type="Proteomes" id="UP000541444"/>
    </source>
</evidence>
<protein>
    <recommendedName>
        <fullName evidence="7">Amino acid transporter transmembrane domain-containing protein</fullName>
    </recommendedName>
</protein>
<reference evidence="8 9" key="1">
    <citation type="journal article" date="2020" name="IScience">
        <title>Genome Sequencing of the Endangered Kingdonia uniflora (Circaeasteraceae, Ranunculales) Reveals Potential Mechanisms of Evolutionary Specialization.</title>
        <authorList>
            <person name="Sun Y."/>
            <person name="Deng T."/>
            <person name="Zhang A."/>
            <person name="Moore M.J."/>
            <person name="Landis J.B."/>
            <person name="Lin N."/>
            <person name="Zhang H."/>
            <person name="Zhang X."/>
            <person name="Huang J."/>
            <person name="Zhang X."/>
            <person name="Sun H."/>
            <person name="Wang H."/>
        </authorList>
    </citation>
    <scope>NUCLEOTIDE SEQUENCE [LARGE SCALE GENOMIC DNA]</scope>
    <source>
        <strain evidence="8">TB1705</strain>
        <tissue evidence="8">Leaf</tissue>
    </source>
</reference>
<gene>
    <name evidence="8" type="ORF">GIB67_031496</name>
</gene>